<protein>
    <submittedName>
        <fullName evidence="2">Saccharopine dehydrogenase</fullName>
    </submittedName>
</protein>
<dbReference type="InterPro" id="IPR036291">
    <property type="entry name" value="NAD(P)-bd_dom_sf"/>
</dbReference>
<proteinExistence type="predicted"/>
<keyword evidence="3" id="KW-1185">Reference proteome</keyword>
<dbReference type="GO" id="GO:0005886">
    <property type="term" value="C:plasma membrane"/>
    <property type="evidence" value="ECO:0007669"/>
    <property type="project" value="TreeGrafter"/>
</dbReference>
<dbReference type="InterPro" id="IPR005097">
    <property type="entry name" value="Sacchrp_dh_NADP-bd"/>
</dbReference>
<evidence type="ECO:0000313" key="2">
    <source>
        <dbReference type="EMBL" id="ALF59834.1"/>
    </source>
</evidence>
<evidence type="ECO:0000259" key="1">
    <source>
        <dbReference type="Pfam" id="PF03435"/>
    </source>
</evidence>
<dbReference type="KEGG" id="pur:AOC03_07100"/>
<dbReference type="GO" id="GO:0009247">
    <property type="term" value="P:glycolipid biosynthetic process"/>
    <property type="evidence" value="ECO:0007669"/>
    <property type="project" value="TreeGrafter"/>
</dbReference>
<sequence length="448" mass="49569">MDNTDIDNTDVNVAKEKKNATINVEKSTKNSERPYALVLYGATSFVGQITAHYLANFLSDKKSQEKVIWAIAGRDEAKLKKLQTELNAAQTDRDSNVKVDIIIANSNDDASLDEMTTQTKVIISTVGPYLKYGEPLIKSCAKNGTDYVDLTGEAIFIKDMMDKYQDSAQKSGARIVNSCGFDSIPSDLGVYFTQQQAKAQFDKVCDVIHMRVKAVKGGLSGGTIASMATIFEEVGQHKERRQQLANPYLLNDDKNVPDTRQDNVNKPIYDIEHKRWLAPFVMASINTRIVHRSNQLLGYEYGRAFKYDEAMWMQDGVKGQLMSVGMSVGIVGFATAMTFKRSREFLSNHVLTKSGDGPSQSDQDNGYFDIRFFGSTANNETIVTKVTGNKDPGYGSTSQMLAQAALCLAQDITQEEVQGGFWTPASAMGEKLLTRLESHAGLRFEVVD</sequence>
<dbReference type="OrthoDB" id="4420885at2"/>
<organism evidence="2 3">
    <name type="scientific">Psychrobacter urativorans</name>
    <dbReference type="NCBI Taxonomy" id="45610"/>
    <lineage>
        <taxon>Bacteria</taxon>
        <taxon>Pseudomonadati</taxon>
        <taxon>Pseudomonadota</taxon>
        <taxon>Gammaproteobacteria</taxon>
        <taxon>Moraxellales</taxon>
        <taxon>Moraxellaceae</taxon>
        <taxon>Psychrobacter</taxon>
    </lineage>
</organism>
<dbReference type="AlphaFoldDB" id="A0A0M4T7X2"/>
<dbReference type="PANTHER" id="PTHR12286:SF5">
    <property type="entry name" value="SACCHAROPINE DEHYDROGENASE-LIKE OXIDOREDUCTASE"/>
    <property type="match status" value="1"/>
</dbReference>
<name>A0A0M4T7X2_9GAMM</name>
<gene>
    <name evidence="2" type="ORF">AOC03_07100</name>
</gene>
<dbReference type="SUPFAM" id="SSF51735">
    <property type="entry name" value="NAD(P)-binding Rossmann-fold domains"/>
    <property type="match status" value="1"/>
</dbReference>
<accession>A0A0M4T7X2</accession>
<feature type="domain" description="Saccharopine dehydrogenase NADP binding" evidence="1">
    <location>
        <begin position="38"/>
        <end position="176"/>
    </location>
</feature>
<dbReference type="Proteomes" id="UP000059847">
    <property type="component" value="Chromosome"/>
</dbReference>
<dbReference type="EMBL" id="CP012678">
    <property type="protein sequence ID" value="ALF59834.1"/>
    <property type="molecule type" value="Genomic_DNA"/>
</dbReference>
<evidence type="ECO:0000313" key="3">
    <source>
        <dbReference type="Proteomes" id="UP000059847"/>
    </source>
</evidence>
<dbReference type="InterPro" id="IPR051276">
    <property type="entry name" value="Saccharopine_DH-like_oxidrdct"/>
</dbReference>
<dbReference type="STRING" id="45610.AOC03_07100"/>
<dbReference type="Gene3D" id="3.40.50.720">
    <property type="entry name" value="NAD(P)-binding Rossmann-like Domain"/>
    <property type="match status" value="1"/>
</dbReference>
<dbReference type="PANTHER" id="PTHR12286">
    <property type="entry name" value="SACCHAROPINE DEHYDROGENASE-LIKE OXIDOREDUCTASE"/>
    <property type="match status" value="1"/>
</dbReference>
<dbReference type="Pfam" id="PF03435">
    <property type="entry name" value="Sacchrp_dh_NADP"/>
    <property type="match status" value="1"/>
</dbReference>
<dbReference type="RefSeq" id="WP_062534581.1">
    <property type="nucleotide sequence ID" value="NZ_CP012678.1"/>
</dbReference>
<reference evidence="2 3" key="1">
    <citation type="submission" date="2015-09" db="EMBL/GenBank/DDBJ databases">
        <title>Complete genome of Psychrobacter urativorans R10.10B.</title>
        <authorList>
            <person name="See-Too W.S."/>
            <person name="Chan K.G."/>
        </authorList>
    </citation>
    <scope>NUCLEOTIDE SEQUENCE [LARGE SCALE GENOMIC DNA]</scope>
    <source>
        <strain evidence="2 3">R10.10B</strain>
    </source>
</reference>